<dbReference type="Gene3D" id="1.10.287.650">
    <property type="entry name" value="L27 domain"/>
    <property type="match status" value="1"/>
</dbReference>
<gene>
    <name evidence="9" type="ORF">ODALV1_LOCUS18291</name>
</gene>
<dbReference type="Gene3D" id="3.40.50.300">
    <property type="entry name" value="P-loop containing nucleotide triphosphate hydrolases"/>
    <property type="match status" value="1"/>
</dbReference>
<dbReference type="Gene3D" id="1.10.510.10">
    <property type="entry name" value="Transferase(Phosphotransferase) domain 1"/>
    <property type="match status" value="1"/>
</dbReference>
<dbReference type="Gene3D" id="2.30.30.40">
    <property type="entry name" value="SH3 Domains"/>
    <property type="match status" value="1"/>
</dbReference>
<dbReference type="Pfam" id="PF02828">
    <property type="entry name" value="L27"/>
    <property type="match status" value="1"/>
</dbReference>
<dbReference type="SMART" id="SM00072">
    <property type="entry name" value="GuKc"/>
    <property type="match status" value="1"/>
</dbReference>
<comment type="caution">
    <text evidence="9">The sequence shown here is derived from an EMBL/GenBank/DDBJ whole genome shotgun (WGS) entry which is preliminary data.</text>
</comment>
<evidence type="ECO:0000256" key="3">
    <source>
        <dbReference type="PROSITE-ProRule" id="PRU00192"/>
    </source>
</evidence>
<feature type="compositionally biased region" description="Low complexity" evidence="4">
    <location>
        <begin position="665"/>
        <end position="682"/>
    </location>
</feature>
<evidence type="ECO:0000313" key="10">
    <source>
        <dbReference type="Proteomes" id="UP001642540"/>
    </source>
</evidence>
<dbReference type="SMART" id="SM00326">
    <property type="entry name" value="SH3"/>
    <property type="match status" value="1"/>
</dbReference>
<evidence type="ECO:0000259" key="6">
    <source>
        <dbReference type="PROSITE" id="PS50011"/>
    </source>
</evidence>
<dbReference type="CDD" id="cd10831">
    <property type="entry name" value="PDZ_CASK-like"/>
    <property type="match status" value="1"/>
</dbReference>
<dbReference type="Pfam" id="PF00018">
    <property type="entry name" value="SH3_1"/>
    <property type="match status" value="1"/>
</dbReference>
<dbReference type="Pfam" id="PF00625">
    <property type="entry name" value="Guanylate_kin"/>
    <property type="match status" value="1"/>
</dbReference>
<dbReference type="SUPFAM" id="SSF56112">
    <property type="entry name" value="Protein kinase-like (PK-like)"/>
    <property type="match status" value="1"/>
</dbReference>
<evidence type="ECO:0008006" key="11">
    <source>
        <dbReference type="Google" id="ProtNLM"/>
    </source>
</evidence>
<evidence type="ECO:0000256" key="4">
    <source>
        <dbReference type="SAM" id="MobiDB-lite"/>
    </source>
</evidence>
<dbReference type="InterPro" id="IPR014775">
    <property type="entry name" value="L27_C"/>
</dbReference>
<dbReference type="EMBL" id="CAXLJM020000057">
    <property type="protein sequence ID" value="CAL8118829.1"/>
    <property type="molecule type" value="Genomic_DNA"/>
</dbReference>
<dbReference type="SUPFAM" id="SSF50156">
    <property type="entry name" value="PDZ domain-like"/>
    <property type="match status" value="1"/>
</dbReference>
<feature type="domain" description="SH3" evidence="5">
    <location>
        <begin position="577"/>
        <end position="662"/>
    </location>
</feature>
<dbReference type="InterPro" id="IPR008145">
    <property type="entry name" value="GK/Ca_channel_bsu"/>
</dbReference>
<keyword evidence="10" id="KW-1185">Reference proteome</keyword>
<dbReference type="Pfam" id="PF00595">
    <property type="entry name" value="PDZ"/>
    <property type="match status" value="1"/>
</dbReference>
<organism evidence="9 10">
    <name type="scientific">Orchesella dallaii</name>
    <dbReference type="NCBI Taxonomy" id="48710"/>
    <lineage>
        <taxon>Eukaryota</taxon>
        <taxon>Metazoa</taxon>
        <taxon>Ecdysozoa</taxon>
        <taxon>Arthropoda</taxon>
        <taxon>Hexapoda</taxon>
        <taxon>Collembola</taxon>
        <taxon>Entomobryomorpha</taxon>
        <taxon>Entomobryoidea</taxon>
        <taxon>Orchesellidae</taxon>
        <taxon>Orchesellinae</taxon>
        <taxon>Orchesella</taxon>
    </lineage>
</organism>
<dbReference type="InterPro" id="IPR000719">
    <property type="entry name" value="Prot_kinase_dom"/>
</dbReference>
<feature type="domain" description="Guanylate kinase-like" evidence="7">
    <location>
        <begin position="748"/>
        <end position="920"/>
    </location>
</feature>
<evidence type="ECO:0000259" key="7">
    <source>
        <dbReference type="PROSITE" id="PS50052"/>
    </source>
</evidence>
<evidence type="ECO:0000259" key="5">
    <source>
        <dbReference type="PROSITE" id="PS50002"/>
    </source>
</evidence>
<feature type="domain" description="Protein kinase" evidence="6">
    <location>
        <begin position="12"/>
        <end position="280"/>
    </location>
</feature>
<dbReference type="PROSITE" id="PS50106">
    <property type="entry name" value="PDZ"/>
    <property type="match status" value="1"/>
</dbReference>
<evidence type="ECO:0000256" key="1">
    <source>
        <dbReference type="ARBA" id="ARBA00007014"/>
    </source>
</evidence>
<reference evidence="9 10" key="1">
    <citation type="submission" date="2024-08" db="EMBL/GenBank/DDBJ databases">
        <authorList>
            <person name="Cucini C."/>
            <person name="Frati F."/>
        </authorList>
    </citation>
    <scope>NUCLEOTIDE SEQUENCE [LARGE SCALE GENOMIC DNA]</scope>
</reference>
<dbReference type="SMART" id="SM00228">
    <property type="entry name" value="PDZ"/>
    <property type="match status" value="1"/>
</dbReference>
<dbReference type="InterPro" id="IPR020590">
    <property type="entry name" value="Guanylate_kinase_CS"/>
</dbReference>
<dbReference type="InterPro" id="IPR001478">
    <property type="entry name" value="PDZ"/>
</dbReference>
<dbReference type="CDD" id="cd00071">
    <property type="entry name" value="GMPK"/>
    <property type="match status" value="1"/>
</dbReference>
<keyword evidence="2 3" id="KW-0728">SH3 domain</keyword>
<dbReference type="PROSITE" id="PS50002">
    <property type="entry name" value="SH3"/>
    <property type="match status" value="1"/>
</dbReference>
<dbReference type="Gene3D" id="2.30.42.10">
    <property type="match status" value="1"/>
</dbReference>
<dbReference type="SUPFAM" id="SSF52540">
    <property type="entry name" value="P-loop containing nucleoside triphosphate hydrolases"/>
    <property type="match status" value="1"/>
</dbReference>
<proteinExistence type="inferred from homology"/>
<dbReference type="Pfam" id="PF00069">
    <property type="entry name" value="Pkinase"/>
    <property type="match status" value="1"/>
</dbReference>
<dbReference type="InterPro" id="IPR050716">
    <property type="entry name" value="MAGUK"/>
</dbReference>
<name>A0ABP1R7Y1_9HEXA</name>
<dbReference type="Proteomes" id="UP001642540">
    <property type="component" value="Unassembled WGS sequence"/>
</dbReference>
<dbReference type="InterPro" id="IPR036028">
    <property type="entry name" value="SH3-like_dom_sf"/>
</dbReference>
<dbReference type="PANTHER" id="PTHR23122">
    <property type="entry name" value="MEMBRANE-ASSOCIATED GUANYLATE KINASE MAGUK"/>
    <property type="match status" value="1"/>
</dbReference>
<dbReference type="Gene3D" id="3.30.200.20">
    <property type="entry name" value="Phosphorylase Kinase, domain 1"/>
    <property type="match status" value="1"/>
</dbReference>
<evidence type="ECO:0000259" key="8">
    <source>
        <dbReference type="PROSITE" id="PS50106"/>
    </source>
</evidence>
<dbReference type="InterPro" id="IPR036034">
    <property type="entry name" value="PDZ_sf"/>
</dbReference>
<feature type="region of interest" description="Disordered" evidence="4">
    <location>
        <begin position="628"/>
        <end position="682"/>
    </location>
</feature>
<dbReference type="InterPro" id="IPR011009">
    <property type="entry name" value="Kinase-like_dom_sf"/>
</dbReference>
<dbReference type="InterPro" id="IPR001452">
    <property type="entry name" value="SH3_domain"/>
</dbReference>
<dbReference type="SUPFAM" id="SSF50044">
    <property type="entry name" value="SH3-domain"/>
    <property type="match status" value="1"/>
</dbReference>
<dbReference type="Gene3D" id="6.10.140.620">
    <property type="match status" value="1"/>
</dbReference>
<protein>
    <recommendedName>
        <fullName evidence="11">Peripheral plasma membrane protein CASK</fullName>
    </recommendedName>
</protein>
<feature type="compositionally biased region" description="Low complexity" evidence="4">
    <location>
        <begin position="630"/>
        <end position="650"/>
    </location>
</feature>
<sequence>MAEEEILFDDVYALCEVIGKGPYSVVRRCIHRQTGCQYAVKIIDVARFTSSPGFSTDDLKREATTCHMLKHPHIVELLETYSSDGLLYMVFEFMDGMDICFEIVSRVSAGFAYSEAVASHYMRQILDAIRYCHENDIIHRDIKPHCVLLATKENSAPVKLGGFGLAIQLNSDPAKQRIKTGRVGTPSFMSPEVVAREYYGKPVDIWSAGALLYLLISGTLPFIGTKERLYNQILNAEVDLNGPFWENSVGSDVKDLLRRMLSKEPDKRITIQEVMDHPWLKDRERCPRTHLYETVHNLRAFNARRKLKGAILNAVSSPHWNSVCAEPYDAGGTDQCTSDAVTLIIDALEDMQSLIIPRDSAIPSDVLSDAKLSKILRIFDLISTANLSCGKIPQPDSVDTCRDVMDIVLDALESRDTSDSVLTHLEQLRFVLSQPFFQGVLQAHDVAVHEVYGDDAVRVTPPAIYPYLNGVNDEPESDLEQQAQVTRVRLVQFQKNSDEPMGITLRLTEEGRCLVARILHGGMIHRQATLHVGDEIREINGIPVYNQTVDQLQTMLREARGSVTFKIVPSYRSNPPPCEIFVRALFDYDPLDDDLIPCAQAGIAFKIGDILQVISKDDPHWWQARLDTPATSASSTSSTSSGASLGHTAGLIPSPELQERRAIQAASSSKSGGSAGKPGKNLSNNGVNSLLNFDANGSNGDDKISCSLFGKKKKQDKKDKYSAKHNAVFDSLELNTYEEVVRLPSFRRKSLVLLGAHGVGRRHIKNCLISRHPDLYAYPIPHTTRPPRPDEEDGRNYYFVSHAKMMADIAANEYLEYGTHEEAMYGTKLATIRHIHAEGLIAILDVEPQALKILRSSEFAPFVVFIAAPALNTVADFDGSLERLVRESEVLRKAYGHLFDMVIVNNDIEETISILEATMEKIHTQPQWIPVSWVY</sequence>
<dbReference type="PROSITE" id="PS50052">
    <property type="entry name" value="GUANYLATE_KINASE_2"/>
    <property type="match status" value="1"/>
</dbReference>
<accession>A0ABP1R7Y1</accession>
<evidence type="ECO:0000313" key="9">
    <source>
        <dbReference type="EMBL" id="CAL8118829.1"/>
    </source>
</evidence>
<feature type="domain" description="PDZ" evidence="8">
    <location>
        <begin position="490"/>
        <end position="571"/>
    </location>
</feature>
<comment type="similarity">
    <text evidence="1">Belongs to the MAGUK family.</text>
</comment>
<evidence type="ECO:0000256" key="2">
    <source>
        <dbReference type="ARBA" id="ARBA00022443"/>
    </source>
</evidence>
<dbReference type="InterPro" id="IPR008144">
    <property type="entry name" value="Guanylate_kin-like_dom"/>
</dbReference>
<dbReference type="PROSITE" id="PS00856">
    <property type="entry name" value="GUANYLATE_KINASE_1"/>
    <property type="match status" value="1"/>
</dbReference>
<dbReference type="InterPro" id="IPR027417">
    <property type="entry name" value="P-loop_NTPase"/>
</dbReference>
<dbReference type="PROSITE" id="PS50011">
    <property type="entry name" value="PROTEIN_KINASE_DOM"/>
    <property type="match status" value="1"/>
</dbReference>